<dbReference type="RefSeq" id="WP_016556204.1">
    <property type="nucleotide sequence ID" value="NZ_AEYE02000026.1"/>
</dbReference>
<dbReference type="HOGENOM" id="CLU_193814_0_0_5"/>
<evidence type="ECO:0000313" key="1">
    <source>
        <dbReference type="EMBL" id="EPE96249.1"/>
    </source>
</evidence>
<name>S3HCA2_9HYPH</name>
<comment type="caution">
    <text evidence="1">The sequence shown here is derived from an EMBL/GenBank/DDBJ whole genome shotgun (WGS) entry which is preliminary data.</text>
</comment>
<reference evidence="1 2" key="1">
    <citation type="journal article" date="2012" name="J. Bacteriol.">
        <title>Genome sequence of Rhizobium grahamii CCGE502, a broad-host-range symbiont with low nodulation competitiveness in Phaseolus vulgaris.</title>
        <authorList>
            <person name="Althabegoiti M.J."/>
            <person name="Lozano L."/>
            <person name="Torres-Tejerizo G."/>
            <person name="Ormeno-Orrillo E."/>
            <person name="Rogel M.A."/>
            <person name="Gonzalez V."/>
            <person name="Martinez-Romero E."/>
        </authorList>
    </citation>
    <scope>NUCLEOTIDE SEQUENCE [LARGE SCALE GENOMIC DNA]</scope>
    <source>
        <strain evidence="1 2">CCGE 502</strain>
    </source>
</reference>
<dbReference type="EMBL" id="AEYE02000026">
    <property type="protein sequence ID" value="EPE96249.1"/>
    <property type="molecule type" value="Genomic_DNA"/>
</dbReference>
<organism evidence="1 2">
    <name type="scientific">Rhizobium grahamii CCGE 502</name>
    <dbReference type="NCBI Taxonomy" id="990285"/>
    <lineage>
        <taxon>Bacteria</taxon>
        <taxon>Pseudomonadati</taxon>
        <taxon>Pseudomonadota</taxon>
        <taxon>Alphaproteobacteria</taxon>
        <taxon>Hyphomicrobiales</taxon>
        <taxon>Rhizobiaceae</taxon>
        <taxon>Rhizobium/Agrobacterium group</taxon>
        <taxon>Rhizobium</taxon>
    </lineage>
</organism>
<evidence type="ECO:0000313" key="2">
    <source>
        <dbReference type="Proteomes" id="UP000014411"/>
    </source>
</evidence>
<sequence length="76" mass="8465">MRTIDVQRPKPFDARDLAACQPVFNKVLGESGVRKGSKEAGRIASILVELYRQGVRDPAQLATMVRTARGLFEIQH</sequence>
<gene>
    <name evidence="1" type="ORF">RGCCGE502_21230</name>
</gene>
<accession>S3HCA2</accession>
<dbReference type="Proteomes" id="UP000014411">
    <property type="component" value="Unassembled WGS sequence"/>
</dbReference>
<dbReference type="eggNOG" id="ENOG5030ZVQ">
    <property type="taxonomic scope" value="Bacteria"/>
</dbReference>
<proteinExistence type="predicted"/>
<keyword evidence="2" id="KW-1185">Reference proteome</keyword>
<protein>
    <submittedName>
        <fullName evidence="1">Uncharacterized protein</fullName>
    </submittedName>
</protein>
<dbReference type="AlphaFoldDB" id="S3HCA2"/>